<dbReference type="EMBL" id="FMZW01000017">
    <property type="protein sequence ID" value="SDD93858.1"/>
    <property type="molecule type" value="Genomic_DNA"/>
</dbReference>
<name>A0A1G6YU37_9BRAD</name>
<evidence type="ECO:0000313" key="1">
    <source>
        <dbReference type="EMBL" id="SDD93858.1"/>
    </source>
</evidence>
<dbReference type="AlphaFoldDB" id="A0A1G6YU37"/>
<accession>A0A1G6YU37</accession>
<evidence type="ECO:0008006" key="3">
    <source>
        <dbReference type="Google" id="ProtNLM"/>
    </source>
</evidence>
<organism evidence="1 2">
    <name type="scientific">Bradyrhizobium brasilense</name>
    <dbReference type="NCBI Taxonomy" id="1419277"/>
    <lineage>
        <taxon>Bacteria</taxon>
        <taxon>Pseudomonadati</taxon>
        <taxon>Pseudomonadota</taxon>
        <taxon>Alphaproteobacteria</taxon>
        <taxon>Hyphomicrobiales</taxon>
        <taxon>Nitrobacteraceae</taxon>
        <taxon>Bradyrhizobium</taxon>
    </lineage>
</organism>
<evidence type="ECO:0000313" key="2">
    <source>
        <dbReference type="Proteomes" id="UP000199245"/>
    </source>
</evidence>
<dbReference type="RefSeq" id="WP_092083989.1">
    <property type="nucleotide sequence ID" value="NZ_FMZW01000017.1"/>
</dbReference>
<dbReference type="Proteomes" id="UP000199245">
    <property type="component" value="Unassembled WGS sequence"/>
</dbReference>
<sequence length="105" mass="11812">MSDADNLRDANPWHPITDTVDLKHLGKLGEECGELGSAVSRCIIQGVDEAEPVTGKINRQWLEDEIADVRANSELVIERFGLNEAAIATRSEKKKRHLRQWHKLA</sequence>
<reference evidence="1 2" key="1">
    <citation type="submission" date="2016-10" db="EMBL/GenBank/DDBJ databases">
        <authorList>
            <person name="de Groot N.N."/>
        </authorList>
    </citation>
    <scope>NUCLEOTIDE SEQUENCE [LARGE SCALE GENOMIC DNA]</scope>
    <source>
        <strain evidence="1 2">R5</strain>
    </source>
</reference>
<gene>
    <name evidence="1" type="ORF">SAMN05216337_101795</name>
</gene>
<protein>
    <recommendedName>
        <fullName evidence="3">NTP pyrophosphohydrolase MazG putative catalytic core domain-containing protein</fullName>
    </recommendedName>
</protein>
<proteinExistence type="predicted"/>